<dbReference type="SUPFAM" id="SSF53474">
    <property type="entry name" value="alpha/beta-Hydrolases"/>
    <property type="match status" value="1"/>
</dbReference>
<dbReference type="PRINTS" id="PR00111">
    <property type="entry name" value="ABHYDROLASE"/>
</dbReference>
<sequence>MRKSKKKPENKTLRSCLVEMQDYSIHYYASQLVPTSQEVIILIHGLAVCSRYMLPTAEHLAPFYQVLVPDLPGYGLSSKPSYNLTLPDFADMLARWMDCLGIEQAVLVGNSLGCQIIAQFALRYPERLMRAVLVGPTMDAHARTAHQQIGRWLVNLAFEPFSLYPIVLRDFFDIGVRRFIAVFRSGLRDRIEECLPHMQVPTLVIRGTRDTIVPSGWAQEVTDKLPQGQFLAIEGAAHDVNYNSPARLAQAVQSFLNCQPGRPVKRPERPD</sequence>
<dbReference type="Gene3D" id="3.40.50.1820">
    <property type="entry name" value="alpha/beta hydrolase"/>
    <property type="match status" value="1"/>
</dbReference>
<accession>A0ABQ3UZX4</accession>
<dbReference type="Proteomes" id="UP000654345">
    <property type="component" value="Unassembled WGS sequence"/>
</dbReference>
<evidence type="ECO:0000313" key="4">
    <source>
        <dbReference type="Proteomes" id="UP000654345"/>
    </source>
</evidence>
<organism evidence="3 4">
    <name type="scientific">Ktedonobacter robiniae</name>
    <dbReference type="NCBI Taxonomy" id="2778365"/>
    <lineage>
        <taxon>Bacteria</taxon>
        <taxon>Bacillati</taxon>
        <taxon>Chloroflexota</taxon>
        <taxon>Ktedonobacteria</taxon>
        <taxon>Ktedonobacterales</taxon>
        <taxon>Ktedonobacteraceae</taxon>
        <taxon>Ktedonobacter</taxon>
    </lineage>
</organism>
<dbReference type="InterPro" id="IPR000073">
    <property type="entry name" value="AB_hydrolase_1"/>
</dbReference>
<gene>
    <name evidence="3" type="ORF">KSB_68840</name>
</gene>
<dbReference type="EMBL" id="BNJG01000003">
    <property type="protein sequence ID" value="GHO58409.1"/>
    <property type="molecule type" value="Genomic_DNA"/>
</dbReference>
<evidence type="ECO:0000259" key="2">
    <source>
        <dbReference type="Pfam" id="PF08386"/>
    </source>
</evidence>
<dbReference type="InterPro" id="IPR013595">
    <property type="entry name" value="Pept_S33_TAP-like_C"/>
</dbReference>
<proteinExistence type="predicted"/>
<dbReference type="Pfam" id="PF08386">
    <property type="entry name" value="Abhydrolase_4"/>
    <property type="match status" value="1"/>
</dbReference>
<feature type="domain" description="Peptidase S33 tripeptidyl aminopeptidase-like C-terminal" evidence="2">
    <location>
        <begin position="198"/>
        <end position="257"/>
    </location>
</feature>
<dbReference type="InterPro" id="IPR050266">
    <property type="entry name" value="AB_hydrolase_sf"/>
</dbReference>
<keyword evidence="4" id="KW-1185">Reference proteome</keyword>
<dbReference type="PANTHER" id="PTHR43798">
    <property type="entry name" value="MONOACYLGLYCEROL LIPASE"/>
    <property type="match status" value="1"/>
</dbReference>
<dbReference type="GO" id="GO:0016787">
    <property type="term" value="F:hydrolase activity"/>
    <property type="evidence" value="ECO:0007669"/>
    <property type="project" value="UniProtKB-KW"/>
</dbReference>
<feature type="domain" description="AB hydrolase-1" evidence="1">
    <location>
        <begin position="39"/>
        <end position="172"/>
    </location>
</feature>
<dbReference type="InterPro" id="IPR029058">
    <property type="entry name" value="AB_hydrolase_fold"/>
</dbReference>
<comment type="caution">
    <text evidence="3">The sequence shown here is derived from an EMBL/GenBank/DDBJ whole genome shotgun (WGS) entry which is preliminary data.</text>
</comment>
<dbReference type="RefSeq" id="WP_236038735.1">
    <property type="nucleotide sequence ID" value="NZ_BNJG01000003.1"/>
</dbReference>
<reference evidence="3 4" key="1">
    <citation type="journal article" date="2021" name="Int. J. Syst. Evol. Microbiol.">
        <title>Reticulibacter mediterranei gen. nov., sp. nov., within the new family Reticulibacteraceae fam. nov., and Ktedonospora formicarum gen. nov., sp. nov., Ktedonobacter robiniae sp. nov., Dictyobacter formicarum sp. nov. and Dictyobacter arantiisoli sp. nov., belonging to the class Ktedonobacteria.</title>
        <authorList>
            <person name="Yabe S."/>
            <person name="Zheng Y."/>
            <person name="Wang C.M."/>
            <person name="Sakai Y."/>
            <person name="Abe K."/>
            <person name="Yokota A."/>
            <person name="Donadio S."/>
            <person name="Cavaletti L."/>
            <person name="Monciardini P."/>
        </authorList>
    </citation>
    <scope>NUCLEOTIDE SEQUENCE [LARGE SCALE GENOMIC DNA]</scope>
    <source>
        <strain evidence="3 4">SOSP1-30</strain>
    </source>
</reference>
<name>A0ABQ3UZX4_9CHLR</name>
<protein>
    <submittedName>
        <fullName evidence="3">Alpha/beta hydrolase</fullName>
    </submittedName>
</protein>
<evidence type="ECO:0000259" key="1">
    <source>
        <dbReference type="Pfam" id="PF00561"/>
    </source>
</evidence>
<dbReference type="PANTHER" id="PTHR43798:SF33">
    <property type="entry name" value="HYDROLASE, PUTATIVE (AFU_ORTHOLOGUE AFUA_2G14860)-RELATED"/>
    <property type="match status" value="1"/>
</dbReference>
<keyword evidence="3" id="KW-0378">Hydrolase</keyword>
<evidence type="ECO:0000313" key="3">
    <source>
        <dbReference type="EMBL" id="GHO58409.1"/>
    </source>
</evidence>
<dbReference type="Pfam" id="PF00561">
    <property type="entry name" value="Abhydrolase_1"/>
    <property type="match status" value="1"/>
</dbReference>